<dbReference type="Proteomes" id="UP000003455">
    <property type="component" value="Chromosome"/>
</dbReference>
<comment type="caution">
    <text evidence="2">The sequence shown here is derived from an EMBL/GenBank/DDBJ whole genome shotgun (WGS) entry which is preliminary data.</text>
</comment>
<evidence type="ECO:0000256" key="1">
    <source>
        <dbReference type="SAM" id="Coils"/>
    </source>
</evidence>
<name>A0A0E1XJK7_STAAU</name>
<evidence type="ECO:0000313" key="2">
    <source>
        <dbReference type="EMBL" id="EFH95951.1"/>
    </source>
</evidence>
<organism evidence="2">
    <name type="scientific">Staphylococcus aureus subsp. aureus MN8</name>
    <dbReference type="NCBI Taxonomy" id="548470"/>
    <lineage>
        <taxon>Bacteria</taxon>
        <taxon>Bacillati</taxon>
        <taxon>Bacillota</taxon>
        <taxon>Bacilli</taxon>
        <taxon>Bacillales</taxon>
        <taxon>Staphylococcaceae</taxon>
        <taxon>Staphylococcus</taxon>
    </lineage>
</organism>
<dbReference type="HOGENOM" id="CLU_132681_0_0_9"/>
<keyword evidence="1" id="KW-0175">Coiled coil</keyword>
<gene>
    <name evidence="2" type="ORF">HMPREF0769_11334</name>
</gene>
<proteinExistence type="predicted"/>
<accession>A0A0E1XJK7</accession>
<feature type="coiled-coil region" evidence="1">
    <location>
        <begin position="53"/>
        <end position="80"/>
    </location>
</feature>
<dbReference type="EMBL" id="ACJA02000002">
    <property type="protein sequence ID" value="EFH95951.1"/>
    <property type="molecule type" value="Genomic_DNA"/>
</dbReference>
<sequence length="133" mass="15423">MYSKESIVNMIGTHKMKCNVLADVIPEYDSNSIAQYGIQATLPKPQGENSSKVEDVVVRLERANKRYAQMLKEVEFINQSQQRLGHVDFCFLELLKKGYNRDAIIKKMPNSKLNRNNFLARRDELAEKIYLLQ</sequence>
<dbReference type="AlphaFoldDB" id="A0A0E1XJK7"/>
<protein>
    <submittedName>
        <fullName evidence="2">Uncharacterized protein</fullName>
    </submittedName>
</protein>
<reference evidence="2" key="1">
    <citation type="submission" date="2010-05" db="EMBL/GenBank/DDBJ databases">
        <authorList>
            <person name="Muzny D."/>
            <person name="Qin X."/>
            <person name="Buhay C."/>
            <person name="Dugan-Rocha S."/>
            <person name="Ding Y."/>
            <person name="Chen G."/>
            <person name="Hawes A."/>
            <person name="Holder M."/>
            <person name="Jhangiani S."/>
            <person name="Johnson A."/>
            <person name="Khan Z."/>
            <person name="Li Z."/>
            <person name="Liu W."/>
            <person name="Liu X."/>
            <person name="Perez L."/>
            <person name="Shen H."/>
            <person name="Wang Q."/>
            <person name="Watt J."/>
            <person name="Xi L."/>
            <person name="Xin Y."/>
            <person name="Zhou J."/>
            <person name="Deng J."/>
            <person name="Jiang H."/>
            <person name="Liu Y."/>
            <person name="Qu J."/>
            <person name="Song X.-Z."/>
            <person name="Zhang L."/>
            <person name="Villasana D."/>
            <person name="Johnson A."/>
            <person name="Liu J."/>
            <person name="Liyanage D."/>
            <person name="Lorensuhewa L."/>
            <person name="Robinson T."/>
            <person name="Song A."/>
            <person name="Song B.-B."/>
            <person name="Dinh H."/>
            <person name="Thornton R."/>
            <person name="Coyle M."/>
            <person name="Francisco L."/>
            <person name="Jackson L."/>
            <person name="Javaid M."/>
            <person name="Korchina V."/>
            <person name="Kovar C."/>
            <person name="Mata R."/>
            <person name="Mathew T."/>
            <person name="Ngo R."/>
            <person name="Nguyen L."/>
            <person name="Nguyen N."/>
            <person name="Okwuonu G."/>
            <person name="Ongeri F."/>
            <person name="Pham C."/>
            <person name="Simmons D."/>
            <person name="Wilczek-Boney K."/>
            <person name="Hale W."/>
            <person name="Jakkamsetti A."/>
            <person name="Pham P."/>
            <person name="Ruth R."/>
            <person name="San Lucas F."/>
            <person name="Warren J."/>
            <person name="Zhang J."/>
            <person name="Zhao Z."/>
            <person name="Zhou C."/>
            <person name="Zhu D."/>
            <person name="Lee S."/>
            <person name="Bess C."/>
            <person name="Blankenburg K."/>
            <person name="Forbes L."/>
            <person name="Fu Q."/>
            <person name="Gubbala S."/>
            <person name="Hirani K."/>
            <person name="Jayaseelan J.C."/>
            <person name="Lara F."/>
            <person name="Munidasa M."/>
            <person name="Palculict T."/>
            <person name="Patil S."/>
            <person name="Pu L.-L."/>
            <person name="Saada N."/>
            <person name="Tang L."/>
            <person name="Weissenberger G."/>
            <person name="Zhu Y."/>
            <person name="Hemphill L."/>
            <person name="Shang Y."/>
            <person name="Youmans B."/>
            <person name="Ayvaz T."/>
            <person name="Ross M."/>
            <person name="Santibanez J."/>
            <person name="Aqrawi P."/>
            <person name="Gross S."/>
            <person name="Joshi V."/>
            <person name="Fowler G."/>
            <person name="Nazareth L."/>
            <person name="Reid J."/>
            <person name="Worley K."/>
            <person name="Petrosino J."/>
            <person name="Highlander S."/>
            <person name="Gibbs R."/>
        </authorList>
    </citation>
    <scope>NUCLEOTIDE SEQUENCE [LARGE SCALE GENOMIC DNA]</scope>
    <source>
        <strain evidence="2">MN8</strain>
    </source>
</reference>
<dbReference type="RefSeq" id="WP_000286968.1">
    <property type="nucleotide sequence ID" value="NZ_CM000952.1"/>
</dbReference>